<reference evidence="3 4" key="1">
    <citation type="submission" date="2019-07" db="EMBL/GenBank/DDBJ databases">
        <title>Aquicoccus porphyridii gen. nov., sp. nov., isolated from a small marine red alga, Porphyridium marinum.</title>
        <authorList>
            <person name="Liu L."/>
        </authorList>
    </citation>
    <scope>NUCLEOTIDE SEQUENCE [LARGE SCALE GENOMIC DNA]</scope>
    <source>
        <strain evidence="3 4">L1 8-17</strain>
    </source>
</reference>
<dbReference type="Gene3D" id="3.30.1330.20">
    <property type="entry name" value="Tubulin/FtsZ, C-terminal domain"/>
    <property type="match status" value="1"/>
</dbReference>
<dbReference type="EMBL" id="VINQ01000011">
    <property type="protein sequence ID" value="KAA0912936.1"/>
    <property type="molecule type" value="Genomic_DNA"/>
</dbReference>
<evidence type="ECO:0000313" key="3">
    <source>
        <dbReference type="EMBL" id="KAA0912936.1"/>
    </source>
</evidence>
<evidence type="ECO:0000256" key="1">
    <source>
        <dbReference type="ARBA" id="ARBA00022741"/>
    </source>
</evidence>
<protein>
    <submittedName>
        <fullName evidence="3">Uncharacterized protein</fullName>
    </submittedName>
</protein>
<sequence length="119" mass="12079">MNRRFIIEMGSGSDLHGQDHGKAALRAVKSALQGASLGVLGLDPGLRDALHVKVTVGVQNPDAVDRAAIAACLPVGHVEVIVVTGGLDVTPQPGGEPIVVASAAIEAFLPDNPGGYRAV</sequence>
<gene>
    <name evidence="3" type="ORF">FLO80_13990</name>
</gene>
<dbReference type="InterPro" id="IPR011719">
    <property type="entry name" value="CHP02058"/>
</dbReference>
<dbReference type="GO" id="GO:0005525">
    <property type="term" value="F:GTP binding"/>
    <property type="evidence" value="ECO:0007669"/>
    <property type="project" value="UniProtKB-KW"/>
</dbReference>
<dbReference type="RefSeq" id="WP_111364529.1">
    <property type="nucleotide sequence ID" value="NZ_VINQ01000011.1"/>
</dbReference>
<dbReference type="PANTHER" id="PTHR34784">
    <property type="entry name" value="50S RIBOSOMAL PROTEIN L34"/>
    <property type="match status" value="1"/>
</dbReference>
<proteinExistence type="predicted"/>
<evidence type="ECO:0000256" key="2">
    <source>
        <dbReference type="ARBA" id="ARBA00023134"/>
    </source>
</evidence>
<comment type="caution">
    <text evidence="3">The sequence shown here is derived from an EMBL/GenBank/DDBJ whole genome shotgun (WGS) entry which is preliminary data.</text>
</comment>
<dbReference type="Pfam" id="PF09585">
    <property type="entry name" value="Lin0512_fam"/>
    <property type="match status" value="1"/>
</dbReference>
<evidence type="ECO:0000313" key="4">
    <source>
        <dbReference type="Proteomes" id="UP000325291"/>
    </source>
</evidence>
<dbReference type="AlphaFoldDB" id="A0A5A9Z6X3"/>
<accession>A0A5A9Z6X3</accession>
<name>A0A5A9Z6X3_9RHOB</name>
<keyword evidence="4" id="KW-1185">Reference proteome</keyword>
<dbReference type="Proteomes" id="UP000325291">
    <property type="component" value="Unassembled WGS sequence"/>
</dbReference>
<keyword evidence="1" id="KW-0547">Nucleotide-binding</keyword>
<dbReference type="PANTHER" id="PTHR34784:SF1">
    <property type="entry name" value="50S RIBOSOMAL PROTEIN L34"/>
    <property type="match status" value="1"/>
</dbReference>
<dbReference type="InterPro" id="IPR037103">
    <property type="entry name" value="Tubulin/FtsZ-like_C"/>
</dbReference>
<keyword evidence="2" id="KW-0342">GTP-binding</keyword>
<organism evidence="3 4">
    <name type="scientific">Aquicoccus porphyridii</name>
    <dbReference type="NCBI Taxonomy" id="1852029"/>
    <lineage>
        <taxon>Bacteria</taxon>
        <taxon>Pseudomonadati</taxon>
        <taxon>Pseudomonadota</taxon>
        <taxon>Alphaproteobacteria</taxon>
        <taxon>Rhodobacterales</taxon>
        <taxon>Paracoccaceae</taxon>
        <taxon>Aquicoccus</taxon>
    </lineage>
</organism>